<proteinExistence type="predicted"/>
<reference evidence="1 2" key="1">
    <citation type="submission" date="2018-11" db="EMBL/GenBank/DDBJ databases">
        <title>Sequencing the genomes of 1000 actinobacteria strains.</title>
        <authorList>
            <person name="Klenk H.-P."/>
        </authorList>
    </citation>
    <scope>NUCLEOTIDE SEQUENCE [LARGE SCALE GENOMIC DNA]</scope>
    <source>
        <strain evidence="1 2">DSM 43634</strain>
    </source>
</reference>
<dbReference type="SUPFAM" id="SSF49899">
    <property type="entry name" value="Concanavalin A-like lectins/glucanases"/>
    <property type="match status" value="1"/>
</dbReference>
<evidence type="ECO:0000313" key="1">
    <source>
        <dbReference type="EMBL" id="ROP27716.1"/>
    </source>
</evidence>
<sequence length="612" mass="61805">MTAGVLNNRSLTSARRKLVTLGVATVLVAVGGAALAEVVSGTPAATPSFNGPVYAVAHRGDVVYVGGSFTGAIVGGKTIARPRLAAFDSRTGTLLGWNPGADGTVRALAIDGATVYAAGDFDRVAGMSRDAVAGIDATTGALGTLKHTVLGQPNALAVADGRLYVGGRITSVDGSPRANLAAFSTATGALDAWAPTTDDTVNALATAGGRVYLGGSFHKTNNVRSTLRLTAVDGVTGVLDKSFVPKPVSQVFALTTDAGGVYAALGGQGGRAIAYTFAGAARWTRVFDGDAQAIATLNGTTYVGGHFDRACTTTNNGAQGLCTDGSVPRVKLAAIDGAGNLTEWGPQANGVVGVRTLAANPATGLLSVGGDFTTVGGVTQKRYASFGGPTSRQSVPPAPPSPYVASYNFDSTVPDGTYDDGSGNGHLLRTLAVNGGELTTVAHGNGQAIVFPPKCTGTTCPRVVLQATDAPDLNPGSKNLRYGAHVLLSPAETSTGENILQKGYSTAGGQYKLQIDGVSGKPSCVMSDKDATAIYVAKSGKSMADGSWHTIECRRAGTTLTILVDDKAEGSATLPAGLSVVTTQPLSLGGKGTGVNNDQFHGSLDDAWVSIG</sequence>
<protein>
    <submittedName>
        <fullName evidence="1">Concanavalin A-like lectin/glucanase superfamily protein</fullName>
    </submittedName>
</protein>
<keyword evidence="1" id="KW-0430">Lectin</keyword>
<dbReference type="Pfam" id="PF13385">
    <property type="entry name" value="Laminin_G_3"/>
    <property type="match status" value="1"/>
</dbReference>
<name>A0A3N1GBT1_9ACTN</name>
<gene>
    <name evidence="1" type="ORF">EDD30_0409</name>
</gene>
<dbReference type="GO" id="GO:0030246">
    <property type="term" value="F:carbohydrate binding"/>
    <property type="evidence" value="ECO:0007669"/>
    <property type="project" value="UniProtKB-KW"/>
</dbReference>
<dbReference type="AlphaFoldDB" id="A0A3N1GBT1"/>
<evidence type="ECO:0000313" key="2">
    <source>
        <dbReference type="Proteomes" id="UP000271683"/>
    </source>
</evidence>
<organism evidence="1 2">
    <name type="scientific">Couchioplanes caeruleus</name>
    <dbReference type="NCBI Taxonomy" id="56438"/>
    <lineage>
        <taxon>Bacteria</taxon>
        <taxon>Bacillati</taxon>
        <taxon>Actinomycetota</taxon>
        <taxon>Actinomycetes</taxon>
        <taxon>Micromonosporales</taxon>
        <taxon>Micromonosporaceae</taxon>
        <taxon>Couchioplanes</taxon>
    </lineage>
</organism>
<dbReference type="Proteomes" id="UP000271683">
    <property type="component" value="Unassembled WGS sequence"/>
</dbReference>
<dbReference type="Gene3D" id="2.60.120.200">
    <property type="match status" value="1"/>
</dbReference>
<accession>A0A3N1GBT1</accession>
<comment type="caution">
    <text evidence="1">The sequence shown here is derived from an EMBL/GenBank/DDBJ whole genome shotgun (WGS) entry which is preliminary data.</text>
</comment>
<dbReference type="EMBL" id="RJKL01000001">
    <property type="protein sequence ID" value="ROP27716.1"/>
    <property type="molecule type" value="Genomic_DNA"/>
</dbReference>
<dbReference type="SUPFAM" id="SSF63825">
    <property type="entry name" value="YWTD domain"/>
    <property type="match status" value="1"/>
</dbReference>
<dbReference type="InterPro" id="IPR013320">
    <property type="entry name" value="ConA-like_dom_sf"/>
</dbReference>